<feature type="transmembrane region" description="Helical" evidence="8">
    <location>
        <begin position="225"/>
        <end position="244"/>
    </location>
</feature>
<keyword evidence="6 8" id="KW-0472">Membrane</keyword>
<dbReference type="OMA" id="GFNAFMY"/>
<evidence type="ECO:0000313" key="10">
    <source>
        <dbReference type="EMBL" id="CCE65095.1"/>
    </source>
</evidence>
<feature type="transmembrane region" description="Helical" evidence="8">
    <location>
        <begin position="126"/>
        <end position="144"/>
    </location>
</feature>
<name>G8BZ03_TETPH</name>
<feature type="transmembrane region" description="Helical" evidence="8">
    <location>
        <begin position="52"/>
        <end position="77"/>
    </location>
</feature>
<feature type="transmembrane region" description="Helical" evidence="8">
    <location>
        <begin position="183"/>
        <end position="205"/>
    </location>
</feature>
<feature type="region of interest" description="Disordered" evidence="7">
    <location>
        <begin position="1"/>
        <end position="22"/>
    </location>
</feature>
<keyword evidence="3" id="KW-0813">Transport</keyword>
<feature type="domain" description="Major facilitator superfamily (MFS) profile" evidence="9">
    <location>
        <begin position="55"/>
        <end position="548"/>
    </location>
</feature>
<dbReference type="PANTHER" id="PTHR48020">
    <property type="entry name" value="PROTON MYO-INOSITOL COTRANSPORTER"/>
    <property type="match status" value="1"/>
</dbReference>
<feature type="transmembrane region" description="Helical" evidence="8">
    <location>
        <begin position="403"/>
        <end position="425"/>
    </location>
</feature>
<dbReference type="GO" id="GO:0016020">
    <property type="term" value="C:membrane"/>
    <property type="evidence" value="ECO:0007669"/>
    <property type="project" value="UniProtKB-SubCell"/>
</dbReference>
<dbReference type="Pfam" id="PF00083">
    <property type="entry name" value="Sugar_tr"/>
    <property type="match status" value="2"/>
</dbReference>
<dbReference type="OrthoDB" id="5290825at2759"/>
<comment type="subcellular location">
    <subcellularLocation>
        <location evidence="1">Membrane</location>
        <topology evidence="1">Multi-pass membrane protein</topology>
    </subcellularLocation>
</comment>
<dbReference type="InterPro" id="IPR005829">
    <property type="entry name" value="Sugar_transporter_CS"/>
</dbReference>
<dbReference type="InterPro" id="IPR003663">
    <property type="entry name" value="Sugar/inositol_transpt"/>
</dbReference>
<dbReference type="GO" id="GO:1904679">
    <property type="term" value="P:myo-inositol import across plasma membrane"/>
    <property type="evidence" value="ECO:0007669"/>
    <property type="project" value="TreeGrafter"/>
</dbReference>
<dbReference type="eggNOG" id="KOG0254">
    <property type="taxonomic scope" value="Eukaryota"/>
</dbReference>
<keyword evidence="5 8" id="KW-1133">Transmembrane helix</keyword>
<dbReference type="InterPro" id="IPR050814">
    <property type="entry name" value="Myo-inositol_Transporter"/>
</dbReference>
<dbReference type="PROSITE" id="PS00216">
    <property type="entry name" value="SUGAR_TRANSPORT_1"/>
    <property type="match status" value="1"/>
</dbReference>
<evidence type="ECO:0000256" key="8">
    <source>
        <dbReference type="SAM" id="Phobius"/>
    </source>
</evidence>
<feature type="transmembrane region" description="Helical" evidence="8">
    <location>
        <begin position="150"/>
        <end position="171"/>
    </location>
</feature>
<dbReference type="AlphaFoldDB" id="G8BZ03"/>
<protein>
    <recommendedName>
        <fullName evidence="9">Major facilitator superfamily (MFS) profile domain-containing protein</fullName>
    </recommendedName>
</protein>
<evidence type="ECO:0000256" key="7">
    <source>
        <dbReference type="SAM" id="MobiDB-lite"/>
    </source>
</evidence>
<feature type="transmembrane region" description="Helical" evidence="8">
    <location>
        <begin position="492"/>
        <end position="514"/>
    </location>
</feature>
<dbReference type="InterPro" id="IPR005828">
    <property type="entry name" value="MFS_sugar_transport-like"/>
</dbReference>
<dbReference type="HOGENOM" id="CLU_001265_30_5_1"/>
<dbReference type="GeneID" id="11532966"/>
<evidence type="ECO:0000313" key="11">
    <source>
        <dbReference type="Proteomes" id="UP000005666"/>
    </source>
</evidence>
<keyword evidence="4 8" id="KW-0812">Transmembrane</keyword>
<evidence type="ECO:0000256" key="3">
    <source>
        <dbReference type="ARBA" id="ARBA00022448"/>
    </source>
</evidence>
<dbReference type="InterPro" id="IPR036259">
    <property type="entry name" value="MFS_trans_sf"/>
</dbReference>
<evidence type="ECO:0000256" key="6">
    <source>
        <dbReference type="ARBA" id="ARBA00023136"/>
    </source>
</evidence>
<dbReference type="PRINTS" id="PR00171">
    <property type="entry name" value="SUGRTRNSPORT"/>
</dbReference>
<evidence type="ECO:0000256" key="1">
    <source>
        <dbReference type="ARBA" id="ARBA00004141"/>
    </source>
</evidence>
<dbReference type="RefSeq" id="XP_003687529.1">
    <property type="nucleotide sequence ID" value="XM_003687481.1"/>
</dbReference>
<evidence type="ECO:0000256" key="5">
    <source>
        <dbReference type="ARBA" id="ARBA00022989"/>
    </source>
</evidence>
<dbReference type="PROSITE" id="PS50850">
    <property type="entry name" value="MFS"/>
    <property type="match status" value="1"/>
</dbReference>
<feature type="transmembrane region" description="Helical" evidence="8">
    <location>
        <begin position="458"/>
        <end position="480"/>
    </location>
</feature>
<feature type="transmembrane region" description="Helical" evidence="8">
    <location>
        <begin position="368"/>
        <end position="391"/>
    </location>
</feature>
<dbReference type="InterPro" id="IPR020846">
    <property type="entry name" value="MFS_dom"/>
</dbReference>
<dbReference type="EMBL" id="HE612865">
    <property type="protein sequence ID" value="CCE65095.1"/>
    <property type="molecule type" value="Genomic_DNA"/>
</dbReference>
<dbReference type="GO" id="GO:0005366">
    <property type="term" value="F:myo-inositol:proton symporter activity"/>
    <property type="evidence" value="ECO:0007669"/>
    <property type="project" value="TreeGrafter"/>
</dbReference>
<keyword evidence="11" id="KW-1185">Reference proteome</keyword>
<dbReference type="PROSITE" id="PS00217">
    <property type="entry name" value="SUGAR_TRANSPORT_2"/>
    <property type="match status" value="1"/>
</dbReference>
<gene>
    <name evidence="10" type="primary">TPHA0J02740</name>
    <name evidence="10" type="ordered locus">TPHA_0J02740</name>
</gene>
<evidence type="ECO:0000259" key="9">
    <source>
        <dbReference type="PROSITE" id="PS50850"/>
    </source>
</evidence>
<organism evidence="10 11">
    <name type="scientific">Tetrapisispora phaffii (strain ATCC 24235 / CBS 4417 / NBRC 1672 / NRRL Y-8282 / UCD 70-5)</name>
    <name type="common">Yeast</name>
    <name type="synonym">Fabospora phaffii</name>
    <dbReference type="NCBI Taxonomy" id="1071381"/>
    <lineage>
        <taxon>Eukaryota</taxon>
        <taxon>Fungi</taxon>
        <taxon>Dikarya</taxon>
        <taxon>Ascomycota</taxon>
        <taxon>Saccharomycotina</taxon>
        <taxon>Saccharomycetes</taxon>
        <taxon>Saccharomycetales</taxon>
        <taxon>Saccharomycetaceae</taxon>
        <taxon>Tetrapisispora</taxon>
    </lineage>
</organism>
<dbReference type="PANTHER" id="PTHR48020:SF12">
    <property type="entry name" value="PROTON MYO-INOSITOL COTRANSPORTER"/>
    <property type="match status" value="1"/>
</dbReference>
<dbReference type="KEGG" id="tpf:TPHA_0J02740"/>
<evidence type="ECO:0000256" key="2">
    <source>
        <dbReference type="ARBA" id="ARBA00010992"/>
    </source>
</evidence>
<feature type="transmembrane region" description="Helical" evidence="8">
    <location>
        <begin position="526"/>
        <end position="544"/>
    </location>
</feature>
<comment type="similarity">
    <text evidence="2">Belongs to the major facilitator superfamily. Sugar transporter (TC 2.A.1.1) family.</text>
</comment>
<feature type="transmembrane region" description="Helical" evidence="8">
    <location>
        <begin position="97"/>
        <end position="114"/>
    </location>
</feature>
<reference evidence="10 11" key="1">
    <citation type="journal article" date="2011" name="Proc. Natl. Acad. Sci. U.S.A.">
        <title>Evolutionary erosion of yeast sex chromosomes by mating-type switching accidents.</title>
        <authorList>
            <person name="Gordon J.L."/>
            <person name="Armisen D."/>
            <person name="Proux-Wera E."/>
            <person name="Oheigeartaigh S.S."/>
            <person name="Byrne K.P."/>
            <person name="Wolfe K.H."/>
        </authorList>
    </citation>
    <scope>NUCLEOTIDE SEQUENCE [LARGE SCALE GENOMIC DNA]</scope>
    <source>
        <strain evidence="11">ATCC 24235 / CBS 4417 / NBRC 1672 / NRRL Y-8282 / UCD 70-5</strain>
    </source>
</reference>
<dbReference type="Gene3D" id="1.20.1250.20">
    <property type="entry name" value="MFS general substrate transporter like domains"/>
    <property type="match status" value="2"/>
</dbReference>
<dbReference type="SUPFAM" id="SSF103473">
    <property type="entry name" value="MFS general substrate transporter"/>
    <property type="match status" value="1"/>
</dbReference>
<dbReference type="Proteomes" id="UP000005666">
    <property type="component" value="Chromosome 10"/>
</dbReference>
<sequence>MVRNHDTTRDNQRVISDNRDSMSDLNSTVSRYSLSSLNNDVDNLPFPITTNIIIIFINSTLGGLLFGYDTGIISGILSSLKPQDLSRTRLTDFDKELVTSMTSIGSFFGSILGFPLADKFGRKKTLTICNFLFIFASLWMALSINLPLLILGRFFIGIAIGLSAQCVPIYLSELSPTNIRGRILAINVIAITSGQLFAYIISYLLIKIEPYPALSLESNTQVWRYLFGFSAIPALIFILFLDFMPESPRWLVLKGDLNAAHKSLSVIYSKAPSFMILIKLRKLIIDITKLKDEDTYPDSSQVAIEDSNPEQPLCSRQNSNNYEAIPHQNISNVGASDISLDGLRTLFSKDTKSFKTKFQCMDMNTKRALLIGCVLMFFQQITGFNAFMYYINLIFARINIENPLIPAIVVAFTNVLFTIVSMLCVDKIGRRTMLLYTILIMTVGLLMCSMAFKYDNPRLAIISTVIFVAAYAIAMGSIPWNSVELLPLKYRSLGASCISCTNWFTNSIISMSYLSIMNKIGNAKTMLIFATFTVLNWVFVYNWYPEVKGLSLEEIREVFQDGINVHYVYKKYNI</sequence>
<accession>G8BZ03</accession>
<evidence type="ECO:0000256" key="4">
    <source>
        <dbReference type="ARBA" id="ARBA00022692"/>
    </source>
</evidence>
<feature type="transmembrane region" description="Helical" evidence="8">
    <location>
        <begin position="432"/>
        <end position="452"/>
    </location>
</feature>
<proteinExistence type="inferred from homology"/>